<accession>A0A0D2LCH2</accession>
<keyword evidence="3" id="KW-1185">Reference proteome</keyword>
<organism evidence="2 3">
    <name type="scientific">Hypholoma sublateritium (strain FD-334 SS-4)</name>
    <dbReference type="NCBI Taxonomy" id="945553"/>
    <lineage>
        <taxon>Eukaryota</taxon>
        <taxon>Fungi</taxon>
        <taxon>Dikarya</taxon>
        <taxon>Basidiomycota</taxon>
        <taxon>Agaricomycotina</taxon>
        <taxon>Agaricomycetes</taxon>
        <taxon>Agaricomycetidae</taxon>
        <taxon>Agaricales</taxon>
        <taxon>Agaricineae</taxon>
        <taxon>Strophariaceae</taxon>
        <taxon>Hypholoma</taxon>
    </lineage>
</organism>
<sequence length="160" mass="17778">MFALSHHAFVLTFLFLNFNIPLASALPNLPQPTSIAVSLGRSTHAYTFRNGTYMQWSIVQQQHTNRGIKRLALMTGRRPPSDYDLLWLLYERIATLSAALRREYEFDEIAAILANHTSASGRRFSGLGTNLGSSSGPLRKEARTETVPTSVLRTAGLSIE</sequence>
<keyword evidence="1" id="KW-0732">Signal</keyword>
<evidence type="ECO:0000313" key="3">
    <source>
        <dbReference type="Proteomes" id="UP000054270"/>
    </source>
</evidence>
<evidence type="ECO:0000313" key="2">
    <source>
        <dbReference type="EMBL" id="KJA24972.1"/>
    </source>
</evidence>
<dbReference type="EMBL" id="KN817534">
    <property type="protein sequence ID" value="KJA24972.1"/>
    <property type="molecule type" value="Genomic_DNA"/>
</dbReference>
<gene>
    <name evidence="2" type="ORF">HYPSUDRAFT_200215</name>
</gene>
<reference evidence="3" key="1">
    <citation type="submission" date="2014-04" db="EMBL/GenBank/DDBJ databases">
        <title>Evolutionary Origins and Diversification of the Mycorrhizal Mutualists.</title>
        <authorList>
            <consortium name="DOE Joint Genome Institute"/>
            <consortium name="Mycorrhizal Genomics Consortium"/>
            <person name="Kohler A."/>
            <person name="Kuo A."/>
            <person name="Nagy L.G."/>
            <person name="Floudas D."/>
            <person name="Copeland A."/>
            <person name="Barry K.W."/>
            <person name="Cichocki N."/>
            <person name="Veneault-Fourrey C."/>
            <person name="LaButti K."/>
            <person name="Lindquist E.A."/>
            <person name="Lipzen A."/>
            <person name="Lundell T."/>
            <person name="Morin E."/>
            <person name="Murat C."/>
            <person name="Riley R."/>
            <person name="Ohm R."/>
            <person name="Sun H."/>
            <person name="Tunlid A."/>
            <person name="Henrissat B."/>
            <person name="Grigoriev I.V."/>
            <person name="Hibbett D.S."/>
            <person name="Martin F."/>
        </authorList>
    </citation>
    <scope>NUCLEOTIDE SEQUENCE [LARGE SCALE GENOMIC DNA]</scope>
    <source>
        <strain evidence="3">FD-334 SS-4</strain>
    </source>
</reference>
<proteinExistence type="predicted"/>
<dbReference type="AlphaFoldDB" id="A0A0D2LCH2"/>
<evidence type="ECO:0000256" key="1">
    <source>
        <dbReference type="SAM" id="SignalP"/>
    </source>
</evidence>
<feature type="chain" id="PRO_5002246875" evidence="1">
    <location>
        <begin position="26"/>
        <end position="160"/>
    </location>
</feature>
<feature type="signal peptide" evidence="1">
    <location>
        <begin position="1"/>
        <end position="25"/>
    </location>
</feature>
<protein>
    <submittedName>
        <fullName evidence="2">Uncharacterized protein</fullName>
    </submittedName>
</protein>
<name>A0A0D2LCH2_HYPSF</name>
<dbReference type="Proteomes" id="UP000054270">
    <property type="component" value="Unassembled WGS sequence"/>
</dbReference>